<feature type="region of interest" description="Disordered" evidence="5">
    <location>
        <begin position="1"/>
        <end position="32"/>
    </location>
</feature>
<feature type="domain" description="C2H2-type" evidence="6">
    <location>
        <begin position="432"/>
        <end position="457"/>
    </location>
</feature>
<name>A0AAN8A2H9_9PEZI</name>
<evidence type="ECO:0000256" key="4">
    <source>
        <dbReference type="SAM" id="Coils"/>
    </source>
</evidence>
<comment type="catalytic activity">
    <reaction evidence="1">
        <text>S-ubiquitinyl-[E2 ubiquitin-conjugating enzyme]-L-cysteine + [acceptor protein]-L-lysine = [E2 ubiquitin-conjugating enzyme]-L-cysteine + N(6)-ubiquitinyl-[acceptor protein]-L-lysine.</text>
        <dbReference type="EC" id="2.3.2.27"/>
    </reaction>
</comment>
<dbReference type="SMART" id="SM00355">
    <property type="entry name" value="ZnF_C2H2"/>
    <property type="match status" value="2"/>
</dbReference>
<dbReference type="Pfam" id="PF25447">
    <property type="entry name" value="RING_ZNF598"/>
    <property type="match status" value="1"/>
</dbReference>
<comment type="caution">
    <text evidence="7">The sequence shown here is derived from an EMBL/GenBank/DDBJ whole genome shotgun (WGS) entry which is preliminary data.</text>
</comment>
<protein>
    <recommendedName>
        <fullName evidence="3">RING-type E3 ubiquitin transferase</fullName>
        <ecNumber evidence="3">2.3.2.27</ecNumber>
    </recommendedName>
</protein>
<accession>A0AAN8A2H9</accession>
<sequence>MDDDRASDSGFTETDDNNSIMTPASDGTETTQTPNMMAAGNAMTAGNADLGIVARAMRVESQVHDLFTITDSLREQLTTQTQTNEQLKAELATTRAELASRLAAQESFAERLKLQRQAGEAQQNGAVSTVFLSLLVTRMNTSELFAAFAMMLSTTNCSNRAIRDRFHELYVQYHEDLCERPVGFDPNDHTTTAFEKLALALGPVAKLDMKFSTDFMVDNMKRFITEWDPSPSTSQVLELIGSLGKSFSEPDHEDSETTGKDLDEAADGESVMCVICGNHGTHWSIGPCNHPVCYICSLRRRALFKDKTCNVCKTDMPTVAFTDTLDRKFGAYTDTDSVHTNAELGICYMAQNVLEDAVSLLQYNCPTTNCGHTAEGWEQLHDHVRSTHKANLMCLVCTGRMKIFTHEHKTYTQQGLRKHQLFGDGIDFKAHLKCLVCPELTLFWDEDDLRAHCDVLHGGVETTVRPLADMNMRPENVKAARFLDKQDFSAYAASRSAFPLSSTLLVPKAAPDSGSRTYEVADLLLLRDVCTLKPTTDWDDKVRELNNQIKARPSSPIRGHNTMNVQTAFNKKKTGL</sequence>
<dbReference type="AlphaFoldDB" id="A0AAN8A2H9"/>
<evidence type="ECO:0000256" key="1">
    <source>
        <dbReference type="ARBA" id="ARBA00000900"/>
    </source>
</evidence>
<evidence type="ECO:0000256" key="3">
    <source>
        <dbReference type="ARBA" id="ARBA00012483"/>
    </source>
</evidence>
<evidence type="ECO:0000313" key="8">
    <source>
        <dbReference type="Proteomes" id="UP001310594"/>
    </source>
</evidence>
<dbReference type="CDD" id="cd16615">
    <property type="entry name" value="RING-HC_ZNF598"/>
    <property type="match status" value="1"/>
</dbReference>
<dbReference type="GO" id="GO:0016567">
    <property type="term" value="P:protein ubiquitination"/>
    <property type="evidence" value="ECO:0007669"/>
    <property type="project" value="TreeGrafter"/>
</dbReference>
<comment type="pathway">
    <text evidence="2">Protein modification; protein ubiquitination.</text>
</comment>
<proteinExistence type="predicted"/>
<feature type="domain" description="C2H2-type" evidence="6">
    <location>
        <begin position="363"/>
        <end position="388"/>
    </location>
</feature>
<dbReference type="InterPro" id="IPR041888">
    <property type="entry name" value="RING-HC_ZNF598/HEL2"/>
</dbReference>
<evidence type="ECO:0000256" key="2">
    <source>
        <dbReference type="ARBA" id="ARBA00004906"/>
    </source>
</evidence>
<dbReference type="GO" id="GO:0043022">
    <property type="term" value="F:ribosome binding"/>
    <property type="evidence" value="ECO:0007669"/>
    <property type="project" value="TreeGrafter"/>
</dbReference>
<dbReference type="InterPro" id="IPR044288">
    <property type="entry name" value="ZNF598/HEL2"/>
</dbReference>
<dbReference type="GO" id="GO:0061630">
    <property type="term" value="F:ubiquitin protein ligase activity"/>
    <property type="evidence" value="ECO:0007669"/>
    <property type="project" value="UniProtKB-EC"/>
</dbReference>
<evidence type="ECO:0000256" key="5">
    <source>
        <dbReference type="SAM" id="MobiDB-lite"/>
    </source>
</evidence>
<dbReference type="SUPFAM" id="SSF57850">
    <property type="entry name" value="RING/U-box"/>
    <property type="match status" value="1"/>
</dbReference>
<dbReference type="GO" id="GO:0072344">
    <property type="term" value="P:rescue of stalled ribosome"/>
    <property type="evidence" value="ECO:0007669"/>
    <property type="project" value="InterPro"/>
</dbReference>
<dbReference type="EMBL" id="JAVRQU010000010">
    <property type="protein sequence ID" value="KAK5698300.1"/>
    <property type="molecule type" value="Genomic_DNA"/>
</dbReference>
<gene>
    <name evidence="7" type="ORF">LTR97_007261</name>
</gene>
<evidence type="ECO:0000313" key="7">
    <source>
        <dbReference type="EMBL" id="KAK5698300.1"/>
    </source>
</evidence>
<dbReference type="EC" id="2.3.2.27" evidence="3"/>
<evidence type="ECO:0000259" key="6">
    <source>
        <dbReference type="SMART" id="SM00355"/>
    </source>
</evidence>
<keyword evidence="4" id="KW-0175">Coiled coil</keyword>
<dbReference type="Proteomes" id="UP001310594">
    <property type="component" value="Unassembled WGS sequence"/>
</dbReference>
<organism evidence="7 8">
    <name type="scientific">Elasticomyces elasticus</name>
    <dbReference type="NCBI Taxonomy" id="574655"/>
    <lineage>
        <taxon>Eukaryota</taxon>
        <taxon>Fungi</taxon>
        <taxon>Dikarya</taxon>
        <taxon>Ascomycota</taxon>
        <taxon>Pezizomycotina</taxon>
        <taxon>Dothideomycetes</taxon>
        <taxon>Dothideomycetidae</taxon>
        <taxon>Mycosphaerellales</taxon>
        <taxon>Teratosphaeriaceae</taxon>
        <taxon>Elasticomyces</taxon>
    </lineage>
</organism>
<feature type="compositionally biased region" description="Polar residues" evidence="5">
    <location>
        <begin position="9"/>
        <end position="32"/>
    </location>
</feature>
<feature type="coiled-coil region" evidence="4">
    <location>
        <begin position="70"/>
        <end position="97"/>
    </location>
</feature>
<dbReference type="PANTHER" id="PTHR22938:SF0">
    <property type="entry name" value="E3 UBIQUITIN-PROTEIN LIGASE ZNF598"/>
    <property type="match status" value="1"/>
</dbReference>
<dbReference type="PANTHER" id="PTHR22938">
    <property type="entry name" value="ZINC FINGER PROTEIN 598"/>
    <property type="match status" value="1"/>
</dbReference>
<reference evidence="7" key="1">
    <citation type="submission" date="2023-08" db="EMBL/GenBank/DDBJ databases">
        <title>Black Yeasts Isolated from many extreme environments.</title>
        <authorList>
            <person name="Coleine C."/>
            <person name="Stajich J.E."/>
            <person name="Selbmann L."/>
        </authorList>
    </citation>
    <scope>NUCLEOTIDE SEQUENCE</scope>
    <source>
        <strain evidence="7">CCFEE 5810</strain>
    </source>
</reference>
<dbReference type="InterPro" id="IPR013087">
    <property type="entry name" value="Znf_C2H2_type"/>
</dbReference>